<dbReference type="AlphaFoldDB" id="A0A454TM25"/>
<dbReference type="GO" id="GO:0140664">
    <property type="term" value="F:ATP-dependent DNA damage sensor activity"/>
    <property type="evidence" value="ECO:0007669"/>
    <property type="project" value="InterPro"/>
</dbReference>
<keyword evidence="2" id="KW-0067">ATP-binding</keyword>
<dbReference type="GO" id="GO:0005829">
    <property type="term" value="C:cytosol"/>
    <property type="evidence" value="ECO:0007669"/>
    <property type="project" value="TreeGrafter"/>
</dbReference>
<dbReference type="OrthoDB" id="9808166at2"/>
<dbReference type="GO" id="GO:0030983">
    <property type="term" value="F:mismatched DNA binding"/>
    <property type="evidence" value="ECO:0007669"/>
    <property type="project" value="InterPro"/>
</dbReference>
<dbReference type="GO" id="GO:0006298">
    <property type="term" value="P:mismatch repair"/>
    <property type="evidence" value="ECO:0007669"/>
    <property type="project" value="InterPro"/>
</dbReference>
<keyword evidence="3" id="KW-0238">DNA-binding</keyword>
<evidence type="ECO:0000256" key="3">
    <source>
        <dbReference type="ARBA" id="ARBA00023125"/>
    </source>
</evidence>
<gene>
    <name evidence="5" type="ORF">EGA29_19055</name>
</gene>
<comment type="caution">
    <text evidence="5">The sequence shown here is derived from an EMBL/GenBank/DDBJ whole genome shotgun (WGS) entry which is preliminary data.</text>
</comment>
<protein>
    <submittedName>
        <fullName evidence="5">DNA mismatch repair protein MutS</fullName>
    </submittedName>
</protein>
<evidence type="ECO:0000256" key="1">
    <source>
        <dbReference type="ARBA" id="ARBA00022741"/>
    </source>
</evidence>
<dbReference type="GO" id="GO:0005524">
    <property type="term" value="F:ATP binding"/>
    <property type="evidence" value="ECO:0007669"/>
    <property type="project" value="UniProtKB-KW"/>
</dbReference>
<proteinExistence type="predicted"/>
<evidence type="ECO:0000313" key="6">
    <source>
        <dbReference type="Proteomes" id="UP000271222"/>
    </source>
</evidence>
<dbReference type="PANTHER" id="PTHR11361">
    <property type="entry name" value="DNA MISMATCH REPAIR PROTEIN MUTS FAMILY MEMBER"/>
    <property type="match status" value="1"/>
</dbReference>
<keyword evidence="1" id="KW-0547">Nucleotide-binding</keyword>
<name>A0A454TM25_9RALS</name>
<sequence>MKVCLMFRDRDFELPAELRPQQQDSAQDIGLQPLLEAMAGEDGLVFKAAQAALIGSFELDASTVRYRQDILRDAIQHSDLIKEMYDLTAAALEGRRQHYFGVLSNYPSGTLHMSMEIMHVFVDILHKLRDMADVHAGTFQSEGFAAMLAMLQAEFSNAYFAEVEQHLKDLELPRGVLMSARLGAGNDGMDYVLRIPKDAHDSWLSRLLRKAPPSHTFRVAERDEAGFRALSELRDRGLDLAANALAQSAEHILSFFEVLRLELAFYIGCLNLRDRLAEIGAPIDFPEVQTGGAHILHFEELVDASLALSMGHAIVGNTVDTRGASLVIITGANQGGKSSFLRSIGLAQVMMQSGMFVAAQSFSGALCTGLFTHYKREEDDTLSSGKFDEELARMSTLADEMRPGALVLFNESFASTNEREGSDVARQIVRAMLEAGIRVFFVTHLYDLSHSYVGQPEPAVHFLRAERNPDGSRQFRLVEAEPLDTSYGEDLYREIFGAQASVG</sequence>
<dbReference type="Proteomes" id="UP000271222">
    <property type="component" value="Unassembled WGS sequence"/>
</dbReference>
<evidence type="ECO:0000313" key="5">
    <source>
        <dbReference type="EMBL" id="RNM03193.1"/>
    </source>
</evidence>
<dbReference type="PANTHER" id="PTHR11361:SF34">
    <property type="entry name" value="DNA MISMATCH REPAIR PROTEIN MSH1, MITOCHONDRIAL"/>
    <property type="match status" value="1"/>
</dbReference>
<reference evidence="5 6" key="1">
    <citation type="submission" date="2018-10" db="EMBL/GenBank/DDBJ databases">
        <title>Draft Genome Sequence of Ralstonia pseudosolanacearum (R. solanacearum phylotype I) Strain Tg03 Isolated from Luffa cylindrica in China.</title>
        <authorList>
            <person name="Yuan G.-Q."/>
            <person name="Li Q.-Q."/>
            <person name="Zhang Y.-W."/>
        </authorList>
    </citation>
    <scope>NUCLEOTIDE SEQUENCE [LARGE SCALE GENOMIC DNA]</scope>
    <source>
        <strain evidence="5 6">Tg03</strain>
    </source>
</reference>
<dbReference type="InterPro" id="IPR045076">
    <property type="entry name" value="MutS"/>
</dbReference>
<accession>A0A454TM25</accession>
<dbReference type="Gene3D" id="3.40.50.300">
    <property type="entry name" value="P-loop containing nucleotide triphosphate hydrolases"/>
    <property type="match status" value="1"/>
</dbReference>
<dbReference type="InterPro" id="IPR000432">
    <property type="entry name" value="DNA_mismatch_repair_MutS_C"/>
</dbReference>
<evidence type="ECO:0000259" key="4">
    <source>
        <dbReference type="SMART" id="SM00534"/>
    </source>
</evidence>
<dbReference type="RefSeq" id="WP_123203669.1">
    <property type="nucleotide sequence ID" value="NZ_RJTL01000035.1"/>
</dbReference>
<dbReference type="InterPro" id="IPR027417">
    <property type="entry name" value="P-loop_NTPase"/>
</dbReference>
<dbReference type="Pfam" id="PF00488">
    <property type="entry name" value="MutS_V"/>
    <property type="match status" value="1"/>
</dbReference>
<dbReference type="EMBL" id="RJTL01000035">
    <property type="protein sequence ID" value="RNM03193.1"/>
    <property type="molecule type" value="Genomic_DNA"/>
</dbReference>
<feature type="domain" description="DNA mismatch repair proteins mutS family" evidence="4">
    <location>
        <begin position="324"/>
        <end position="497"/>
    </location>
</feature>
<evidence type="ECO:0000256" key="2">
    <source>
        <dbReference type="ARBA" id="ARBA00022840"/>
    </source>
</evidence>
<dbReference type="SUPFAM" id="SSF52540">
    <property type="entry name" value="P-loop containing nucleoside triphosphate hydrolases"/>
    <property type="match status" value="1"/>
</dbReference>
<dbReference type="SMART" id="SM00534">
    <property type="entry name" value="MUTSac"/>
    <property type="match status" value="1"/>
</dbReference>
<organism evidence="5 6">
    <name type="scientific">Ralstonia pseudosolanacearum</name>
    <dbReference type="NCBI Taxonomy" id="1310165"/>
    <lineage>
        <taxon>Bacteria</taxon>
        <taxon>Pseudomonadati</taxon>
        <taxon>Pseudomonadota</taxon>
        <taxon>Betaproteobacteria</taxon>
        <taxon>Burkholderiales</taxon>
        <taxon>Burkholderiaceae</taxon>
        <taxon>Ralstonia</taxon>
        <taxon>Ralstonia solanacearum species complex</taxon>
    </lineage>
</organism>